<dbReference type="InterPro" id="IPR029068">
    <property type="entry name" value="Glyas_Bleomycin-R_OHBP_Dase"/>
</dbReference>
<dbReference type="CDD" id="cd07246">
    <property type="entry name" value="VOC_like"/>
    <property type="match status" value="1"/>
</dbReference>
<dbReference type="PROSITE" id="PS51819">
    <property type="entry name" value="VOC"/>
    <property type="match status" value="1"/>
</dbReference>
<protein>
    <submittedName>
        <fullName evidence="2">VOC family protein</fullName>
    </submittedName>
</protein>
<dbReference type="InterPro" id="IPR037523">
    <property type="entry name" value="VOC_core"/>
</dbReference>
<keyword evidence="3" id="KW-1185">Reference proteome</keyword>
<organism evidence="2 3">
    <name type="scientific">Duganella rivi</name>
    <dbReference type="NCBI Taxonomy" id="2666083"/>
    <lineage>
        <taxon>Bacteria</taxon>
        <taxon>Pseudomonadati</taxon>
        <taxon>Pseudomonadota</taxon>
        <taxon>Betaproteobacteria</taxon>
        <taxon>Burkholderiales</taxon>
        <taxon>Oxalobacteraceae</taxon>
        <taxon>Telluria group</taxon>
        <taxon>Duganella</taxon>
    </lineage>
</organism>
<reference evidence="2 3" key="1">
    <citation type="submission" date="2019-12" db="EMBL/GenBank/DDBJ databases">
        <title>Novel species isolated from a subtropical stream in China.</title>
        <authorList>
            <person name="Lu H."/>
        </authorList>
    </citation>
    <scope>NUCLEOTIDE SEQUENCE [LARGE SCALE GENOMIC DNA]</scope>
    <source>
        <strain evidence="2 3">FT55W</strain>
    </source>
</reference>
<dbReference type="PANTHER" id="PTHR34109">
    <property type="entry name" value="BNAUNNG04460D PROTEIN-RELATED"/>
    <property type="match status" value="1"/>
</dbReference>
<name>A0A7X4GN68_9BURK</name>
<comment type="caution">
    <text evidence="2">The sequence shown here is derived from an EMBL/GenBank/DDBJ whole genome shotgun (WGS) entry which is preliminary data.</text>
</comment>
<dbReference type="SUPFAM" id="SSF54593">
    <property type="entry name" value="Glyoxalase/Bleomycin resistance protein/Dihydroxybiphenyl dioxygenase"/>
    <property type="match status" value="1"/>
</dbReference>
<evidence type="ECO:0000313" key="3">
    <source>
        <dbReference type="Proteomes" id="UP000450012"/>
    </source>
</evidence>
<dbReference type="PANTHER" id="PTHR34109:SF1">
    <property type="entry name" value="VOC DOMAIN-CONTAINING PROTEIN"/>
    <property type="match status" value="1"/>
</dbReference>
<dbReference type="Proteomes" id="UP000450012">
    <property type="component" value="Unassembled WGS sequence"/>
</dbReference>
<dbReference type="Gene3D" id="3.30.720.110">
    <property type="match status" value="1"/>
</dbReference>
<gene>
    <name evidence="2" type="ORF">GTP45_04645</name>
</gene>
<feature type="domain" description="VOC" evidence="1">
    <location>
        <begin position="11"/>
        <end position="136"/>
    </location>
</feature>
<sequence>MNAKVEPIPQDMHTVTPHLICEGAADAIEFYKKAFNATELMRLPGPNNRVMHAGIKIGDSVIMLADDFPEYGGLGPKALKGSPVTLHLYVVDTDAAFKQAVDAGASVRMPPADMFWGDRYAQVTDPFGHHWSIATHIKDLTPEEMMEAMKQQVPPSDCQ</sequence>
<dbReference type="Gene3D" id="3.30.720.120">
    <property type="match status" value="1"/>
</dbReference>
<dbReference type="InterPro" id="IPR004360">
    <property type="entry name" value="Glyas_Fos-R_dOase_dom"/>
</dbReference>
<dbReference type="EMBL" id="WWCK01000002">
    <property type="protein sequence ID" value="MYM66124.1"/>
    <property type="molecule type" value="Genomic_DNA"/>
</dbReference>
<evidence type="ECO:0000313" key="2">
    <source>
        <dbReference type="EMBL" id="MYM66124.1"/>
    </source>
</evidence>
<accession>A0A7X4GN68</accession>
<proteinExistence type="predicted"/>
<evidence type="ECO:0000259" key="1">
    <source>
        <dbReference type="PROSITE" id="PS51819"/>
    </source>
</evidence>
<dbReference type="AlphaFoldDB" id="A0A7X4GN68"/>
<dbReference type="RefSeq" id="WP_161012736.1">
    <property type="nucleotide sequence ID" value="NZ_WWCK01000002.1"/>
</dbReference>
<dbReference type="Pfam" id="PF00903">
    <property type="entry name" value="Glyoxalase"/>
    <property type="match status" value="1"/>
</dbReference>